<dbReference type="Proteomes" id="UP000011705">
    <property type="component" value="Chromosome"/>
</dbReference>
<dbReference type="GO" id="GO:0051536">
    <property type="term" value="F:iron-sulfur cluster binding"/>
    <property type="evidence" value="ECO:0007669"/>
    <property type="project" value="UniProtKB-KW"/>
</dbReference>
<dbReference type="GO" id="GO:0006412">
    <property type="term" value="P:translation"/>
    <property type="evidence" value="ECO:0007669"/>
    <property type="project" value="InterPro"/>
</dbReference>
<gene>
    <name evidence="6" type="ORF">HMPREF9726_01506</name>
</gene>
<comment type="caution">
    <text evidence="6">The sequence shown here is derived from an EMBL/GenBank/DDBJ whole genome shotgun (WGS) entry which is preliminary data.</text>
</comment>
<evidence type="ECO:0000256" key="3">
    <source>
        <dbReference type="ARBA" id="ARBA00023004"/>
    </source>
</evidence>
<dbReference type="AlphaFoldDB" id="A0A0E2E3W3"/>
<keyword evidence="2" id="KW-0809">Transit peptide</keyword>
<protein>
    <recommendedName>
        <fullName evidence="7">Ribosomal small subunit Rsm22</fullName>
    </recommendedName>
</protein>
<feature type="region of interest" description="Disordered" evidence="5">
    <location>
        <begin position="1"/>
        <end position="44"/>
    </location>
</feature>
<keyword evidence="1" id="KW-0479">Metal-binding</keyword>
<dbReference type="SUPFAM" id="SSF53335">
    <property type="entry name" value="S-adenosyl-L-methionine-dependent methyltransferases"/>
    <property type="match status" value="1"/>
</dbReference>
<evidence type="ECO:0000256" key="1">
    <source>
        <dbReference type="ARBA" id="ARBA00022723"/>
    </source>
</evidence>
<dbReference type="GO" id="GO:0046872">
    <property type="term" value="F:metal ion binding"/>
    <property type="evidence" value="ECO:0007669"/>
    <property type="project" value="UniProtKB-KW"/>
</dbReference>
<keyword evidence="4" id="KW-0411">Iron-sulfur</keyword>
<dbReference type="GO" id="GO:0008168">
    <property type="term" value="F:methyltransferase activity"/>
    <property type="evidence" value="ECO:0007669"/>
    <property type="project" value="InterPro"/>
</dbReference>
<dbReference type="RefSeq" id="WP_002684617.1">
    <property type="nucleotide sequence ID" value="NZ_CM001795.1"/>
</dbReference>
<evidence type="ECO:0000256" key="5">
    <source>
        <dbReference type="SAM" id="MobiDB-lite"/>
    </source>
</evidence>
<evidence type="ECO:0000313" key="6">
    <source>
        <dbReference type="EMBL" id="EMB33145.1"/>
    </source>
</evidence>
<dbReference type="EMBL" id="AGDV01000012">
    <property type="protein sequence ID" value="EMB33145.1"/>
    <property type="molecule type" value="Genomic_DNA"/>
</dbReference>
<feature type="compositionally biased region" description="Basic and acidic residues" evidence="5">
    <location>
        <begin position="8"/>
        <end position="20"/>
    </location>
</feature>
<dbReference type="Pfam" id="PF09243">
    <property type="entry name" value="Rsm22"/>
    <property type="match status" value="1"/>
</dbReference>
<evidence type="ECO:0000256" key="4">
    <source>
        <dbReference type="ARBA" id="ARBA00023014"/>
    </source>
</evidence>
<evidence type="ECO:0000256" key="2">
    <source>
        <dbReference type="ARBA" id="ARBA00022946"/>
    </source>
</evidence>
<evidence type="ECO:0008006" key="7">
    <source>
        <dbReference type="Google" id="ProtNLM"/>
    </source>
</evidence>
<dbReference type="Gene3D" id="3.40.50.150">
    <property type="entry name" value="Vaccinia Virus protein VP39"/>
    <property type="match status" value="1"/>
</dbReference>
<dbReference type="InterPro" id="IPR029063">
    <property type="entry name" value="SAM-dependent_MTases_sf"/>
</dbReference>
<accession>A0A0E2E3W3</accession>
<dbReference type="InterPro" id="IPR015324">
    <property type="entry name" value="Ribosomal_Rsm22-like"/>
</dbReference>
<proteinExistence type="predicted"/>
<organism evidence="6">
    <name type="scientific">Treponema denticola H-22</name>
    <dbReference type="NCBI Taxonomy" id="999432"/>
    <lineage>
        <taxon>Bacteria</taxon>
        <taxon>Pseudomonadati</taxon>
        <taxon>Spirochaetota</taxon>
        <taxon>Spirochaetia</taxon>
        <taxon>Spirochaetales</taxon>
        <taxon>Treponemataceae</taxon>
        <taxon>Treponema</taxon>
    </lineage>
</organism>
<sequence length="462" mass="53218">MTEQNKPFYEKFVKKNEAKIHHQKKREIDEDLNTEKQPEKKNNRKEFPVKIVKTKNTGKNIFKENDEDTKALLNSFDLIIKDALKLSSKQVASVPKDIRILFHELTNERGSRKVNYLNNPVKLTAYIYHYMWWNLVRISKLIGNLDFDLKDGDIIADFGCGPMTLMCAFWIAKPELRSKKLHWYCADISGKALAAGEALFNSLFTFTNQNTKVEQTSKWKLTKLNGSFGLPLKEKVNLFVSANMFNEIFWDSSIKIEGEAERAARTIQHYLQKNGAALIIEPGIPLAGEFVSALRKNFIEKKYKIISPCPHAEICPIPGKKTSEQKNIKYPIASDKWCHFSFYADDAPPKLVELSEAARLEKTRASLSFIYCRREEKKEKQAESKKEKKDFLARISSEIIKLGDGKIGRYACSEKGFLLLTEKKEARSKLKEYVDGSLIKIEDEKTNRFFHDRKTGALIIRV</sequence>
<dbReference type="PATRIC" id="fig|999432.5.peg.1561"/>
<reference evidence="6" key="1">
    <citation type="submission" date="2012-01" db="EMBL/GenBank/DDBJ databases">
        <title>The Genome Sequence of Treponema denticola H-22.</title>
        <authorList>
            <consortium name="The Broad Institute Genome Sequencing Platform"/>
            <person name="Earl A."/>
            <person name="Ward D."/>
            <person name="Feldgarden M."/>
            <person name="Gevers D."/>
            <person name="Blanton J.M."/>
            <person name="Fenno C.J."/>
            <person name="Baranova O.V."/>
            <person name="Mathney J."/>
            <person name="Dewhirst F.E."/>
            <person name="Izard J."/>
            <person name="Young S.K."/>
            <person name="Zeng Q."/>
            <person name="Gargeya S."/>
            <person name="Fitzgerald M."/>
            <person name="Haas B."/>
            <person name="Abouelleil A."/>
            <person name="Alvarado L."/>
            <person name="Arachchi H.M."/>
            <person name="Berlin A."/>
            <person name="Chapman S.B."/>
            <person name="Gearin G."/>
            <person name="Goldberg J."/>
            <person name="Griggs A."/>
            <person name="Gujja S."/>
            <person name="Hansen M."/>
            <person name="Heiman D."/>
            <person name="Howarth C."/>
            <person name="Larimer J."/>
            <person name="Lui A."/>
            <person name="MacDonald P.J.P."/>
            <person name="McCowen C."/>
            <person name="Montmayeur A."/>
            <person name="Murphy C."/>
            <person name="Neiman D."/>
            <person name="Pearson M."/>
            <person name="Priest M."/>
            <person name="Roberts A."/>
            <person name="Saif S."/>
            <person name="Shea T."/>
            <person name="Sisk P."/>
            <person name="Stolte C."/>
            <person name="Sykes S."/>
            <person name="Wortman J."/>
            <person name="Nusbaum C."/>
            <person name="Birren B."/>
        </authorList>
    </citation>
    <scope>NUCLEOTIDE SEQUENCE [LARGE SCALE GENOMIC DNA]</scope>
    <source>
        <strain evidence="6">H-22</strain>
    </source>
</reference>
<feature type="compositionally biased region" description="Basic and acidic residues" evidence="5">
    <location>
        <begin position="33"/>
        <end position="44"/>
    </location>
</feature>
<dbReference type="HOGENOM" id="CLU_029519_0_0_12"/>
<keyword evidence="3" id="KW-0408">Iron</keyword>
<name>A0A0E2E3W3_TREDN</name>